<dbReference type="InterPro" id="IPR050267">
    <property type="entry name" value="Anti-sigma-factor_SerPK"/>
</dbReference>
<dbReference type="CDD" id="cd16936">
    <property type="entry name" value="HATPase_RsbW-like"/>
    <property type="match status" value="1"/>
</dbReference>
<dbReference type="InterPro" id="IPR003594">
    <property type="entry name" value="HATPase_dom"/>
</dbReference>
<dbReference type="PANTHER" id="PTHR35526">
    <property type="entry name" value="ANTI-SIGMA-F FACTOR RSBW-RELATED"/>
    <property type="match status" value="1"/>
</dbReference>
<name>A0ABU7FTA4_9ACTN</name>
<dbReference type="EMBL" id="JAYWVC010000150">
    <property type="protein sequence ID" value="MED7826314.1"/>
    <property type="molecule type" value="Genomic_DNA"/>
</dbReference>
<dbReference type="RefSeq" id="WP_329510713.1">
    <property type="nucleotide sequence ID" value="NZ_BAAAYZ010000026.1"/>
</dbReference>
<protein>
    <submittedName>
        <fullName evidence="3">ATP-binding protein</fullName>
    </submittedName>
</protein>
<keyword evidence="1" id="KW-0418">Kinase</keyword>
<dbReference type="GO" id="GO:0005524">
    <property type="term" value="F:ATP binding"/>
    <property type="evidence" value="ECO:0007669"/>
    <property type="project" value="UniProtKB-KW"/>
</dbReference>
<organism evidence="3 4">
    <name type="scientific">Streptomyces chiangmaiensis</name>
    <dbReference type="NCBI Taxonomy" id="766497"/>
    <lineage>
        <taxon>Bacteria</taxon>
        <taxon>Bacillati</taxon>
        <taxon>Actinomycetota</taxon>
        <taxon>Actinomycetes</taxon>
        <taxon>Kitasatosporales</taxon>
        <taxon>Streptomycetaceae</taxon>
        <taxon>Streptomyces</taxon>
    </lineage>
</organism>
<keyword evidence="3" id="KW-0547">Nucleotide-binding</keyword>
<gene>
    <name evidence="3" type="ORF">VXC91_31270</name>
</gene>
<evidence type="ECO:0000313" key="4">
    <source>
        <dbReference type="Proteomes" id="UP001333996"/>
    </source>
</evidence>
<dbReference type="Proteomes" id="UP001333996">
    <property type="component" value="Unassembled WGS sequence"/>
</dbReference>
<keyword evidence="1" id="KW-0723">Serine/threonine-protein kinase</keyword>
<evidence type="ECO:0000259" key="2">
    <source>
        <dbReference type="Pfam" id="PF13581"/>
    </source>
</evidence>
<dbReference type="Pfam" id="PF13581">
    <property type="entry name" value="HATPase_c_2"/>
    <property type="match status" value="1"/>
</dbReference>
<keyword evidence="3" id="KW-0067">ATP-binding</keyword>
<sequence length="140" mass="15434">MQHLAQHTFSATPQTVRAARDFTMQTLDSWGGCLRRDDIRTCVSELAGNAVQHGSPESRDYLLRLIRHPHCLHIEVHDGGGHSPVRIPPASLSAEAGRGMRIVQELCDDWGVQALTGTGKAVWTCFHRPEAHTSRCSCTP</sequence>
<evidence type="ECO:0000256" key="1">
    <source>
        <dbReference type="ARBA" id="ARBA00022527"/>
    </source>
</evidence>
<accession>A0ABU7FTA4</accession>
<evidence type="ECO:0000313" key="3">
    <source>
        <dbReference type="EMBL" id="MED7826314.1"/>
    </source>
</evidence>
<reference evidence="3" key="1">
    <citation type="submission" date="2024-01" db="EMBL/GenBank/DDBJ databases">
        <title>First draft genome sequence data of TA4-1, the type strain of Gram-positive actinobacterium Streptomyces chiangmaiensis.</title>
        <authorList>
            <person name="Yasawong M."/>
            <person name="Nantapong N."/>
        </authorList>
    </citation>
    <scope>NUCLEOTIDE SEQUENCE</scope>
    <source>
        <strain evidence="3">TA4-1</strain>
    </source>
</reference>
<dbReference type="PANTHER" id="PTHR35526:SF3">
    <property type="entry name" value="ANTI-SIGMA-F FACTOR RSBW"/>
    <property type="match status" value="1"/>
</dbReference>
<dbReference type="SUPFAM" id="SSF55874">
    <property type="entry name" value="ATPase domain of HSP90 chaperone/DNA topoisomerase II/histidine kinase"/>
    <property type="match status" value="1"/>
</dbReference>
<proteinExistence type="predicted"/>
<dbReference type="Gene3D" id="3.30.565.10">
    <property type="entry name" value="Histidine kinase-like ATPase, C-terminal domain"/>
    <property type="match status" value="1"/>
</dbReference>
<keyword evidence="1" id="KW-0808">Transferase</keyword>
<comment type="caution">
    <text evidence="3">The sequence shown here is derived from an EMBL/GenBank/DDBJ whole genome shotgun (WGS) entry which is preliminary data.</text>
</comment>
<keyword evidence="4" id="KW-1185">Reference proteome</keyword>
<feature type="domain" description="Histidine kinase/HSP90-like ATPase" evidence="2">
    <location>
        <begin position="9"/>
        <end position="123"/>
    </location>
</feature>
<dbReference type="InterPro" id="IPR036890">
    <property type="entry name" value="HATPase_C_sf"/>
</dbReference>